<reference evidence="1" key="1">
    <citation type="journal article" date="2023" name="G3 (Bethesda)">
        <title>A reference genome for the long-term kleptoplast-retaining sea slug Elysia crispata morphotype clarki.</title>
        <authorList>
            <person name="Eastman K.E."/>
            <person name="Pendleton A.L."/>
            <person name="Shaikh M.A."/>
            <person name="Suttiyut T."/>
            <person name="Ogas R."/>
            <person name="Tomko P."/>
            <person name="Gavelis G."/>
            <person name="Widhalm J.R."/>
            <person name="Wisecaver J.H."/>
        </authorList>
    </citation>
    <scope>NUCLEOTIDE SEQUENCE</scope>
    <source>
        <strain evidence="1">ECLA1</strain>
    </source>
</reference>
<accession>A0AAE1DUX8</accession>
<proteinExistence type="predicted"/>
<organism evidence="1 2">
    <name type="scientific">Elysia crispata</name>
    <name type="common">lettuce slug</name>
    <dbReference type="NCBI Taxonomy" id="231223"/>
    <lineage>
        <taxon>Eukaryota</taxon>
        <taxon>Metazoa</taxon>
        <taxon>Spiralia</taxon>
        <taxon>Lophotrochozoa</taxon>
        <taxon>Mollusca</taxon>
        <taxon>Gastropoda</taxon>
        <taxon>Heterobranchia</taxon>
        <taxon>Euthyneura</taxon>
        <taxon>Panpulmonata</taxon>
        <taxon>Sacoglossa</taxon>
        <taxon>Placobranchoidea</taxon>
        <taxon>Plakobranchidae</taxon>
        <taxon>Elysia</taxon>
    </lineage>
</organism>
<dbReference type="Proteomes" id="UP001283361">
    <property type="component" value="Unassembled WGS sequence"/>
</dbReference>
<gene>
    <name evidence="1" type="ORF">RRG08_047725</name>
</gene>
<evidence type="ECO:0000313" key="1">
    <source>
        <dbReference type="EMBL" id="KAK3783270.1"/>
    </source>
</evidence>
<dbReference type="EMBL" id="JAWDGP010002431">
    <property type="protein sequence ID" value="KAK3783270.1"/>
    <property type="molecule type" value="Genomic_DNA"/>
</dbReference>
<comment type="caution">
    <text evidence="1">The sequence shown here is derived from an EMBL/GenBank/DDBJ whole genome shotgun (WGS) entry which is preliminary data.</text>
</comment>
<sequence>MQYETAEAMTKYHVIHYECRRTFFQPPLSAGRYRANRAFDHMTWCDNMNKAQVGHPLTGESLHGPVVSTTTLSLQLYIQMVWLFAGRL</sequence>
<name>A0AAE1DUX8_9GAST</name>
<protein>
    <submittedName>
        <fullName evidence="1">Uncharacterized protein</fullName>
    </submittedName>
</protein>
<keyword evidence="2" id="KW-1185">Reference proteome</keyword>
<evidence type="ECO:0000313" key="2">
    <source>
        <dbReference type="Proteomes" id="UP001283361"/>
    </source>
</evidence>
<dbReference type="AlphaFoldDB" id="A0AAE1DUX8"/>